<keyword evidence="1" id="KW-0812">Transmembrane</keyword>
<accession>A0A5B7K256</accession>
<proteinExistence type="predicted"/>
<sequence>MKAADAQVKARVPLITVIIVTIPLIITNLFLSQSLLGVFQLKLSPSIDSPPPPFAPSASLAPRAELAAQRAGQPA</sequence>
<evidence type="ECO:0000313" key="3">
    <source>
        <dbReference type="Proteomes" id="UP000324222"/>
    </source>
</evidence>
<keyword evidence="3" id="KW-1185">Reference proteome</keyword>
<evidence type="ECO:0000313" key="2">
    <source>
        <dbReference type="EMBL" id="MPD00704.1"/>
    </source>
</evidence>
<dbReference type="Proteomes" id="UP000324222">
    <property type="component" value="Unassembled WGS sequence"/>
</dbReference>
<dbReference type="EMBL" id="VSRR010124027">
    <property type="protein sequence ID" value="MPD00704.1"/>
    <property type="molecule type" value="Genomic_DNA"/>
</dbReference>
<feature type="transmembrane region" description="Helical" evidence="1">
    <location>
        <begin position="12"/>
        <end position="31"/>
    </location>
</feature>
<keyword evidence="1" id="KW-1133">Transmembrane helix</keyword>
<gene>
    <name evidence="2" type="ORF">E2C01_096197</name>
</gene>
<keyword evidence="1" id="KW-0472">Membrane</keyword>
<reference evidence="2 3" key="1">
    <citation type="submission" date="2019-05" db="EMBL/GenBank/DDBJ databases">
        <title>Another draft genome of Portunus trituberculatus and its Hox gene families provides insights of decapod evolution.</title>
        <authorList>
            <person name="Jeong J.-H."/>
            <person name="Song I."/>
            <person name="Kim S."/>
            <person name="Choi T."/>
            <person name="Kim D."/>
            <person name="Ryu S."/>
            <person name="Kim W."/>
        </authorList>
    </citation>
    <scope>NUCLEOTIDE SEQUENCE [LARGE SCALE GENOMIC DNA]</scope>
    <source>
        <tissue evidence="2">Muscle</tissue>
    </source>
</reference>
<name>A0A5B7K256_PORTR</name>
<protein>
    <submittedName>
        <fullName evidence="2">Uncharacterized protein</fullName>
    </submittedName>
</protein>
<comment type="caution">
    <text evidence="2">The sequence shown here is derived from an EMBL/GenBank/DDBJ whole genome shotgun (WGS) entry which is preliminary data.</text>
</comment>
<organism evidence="2 3">
    <name type="scientific">Portunus trituberculatus</name>
    <name type="common">Swimming crab</name>
    <name type="synonym">Neptunus trituberculatus</name>
    <dbReference type="NCBI Taxonomy" id="210409"/>
    <lineage>
        <taxon>Eukaryota</taxon>
        <taxon>Metazoa</taxon>
        <taxon>Ecdysozoa</taxon>
        <taxon>Arthropoda</taxon>
        <taxon>Crustacea</taxon>
        <taxon>Multicrustacea</taxon>
        <taxon>Malacostraca</taxon>
        <taxon>Eumalacostraca</taxon>
        <taxon>Eucarida</taxon>
        <taxon>Decapoda</taxon>
        <taxon>Pleocyemata</taxon>
        <taxon>Brachyura</taxon>
        <taxon>Eubrachyura</taxon>
        <taxon>Portunoidea</taxon>
        <taxon>Portunidae</taxon>
        <taxon>Portuninae</taxon>
        <taxon>Portunus</taxon>
    </lineage>
</organism>
<dbReference type="AlphaFoldDB" id="A0A5B7K256"/>
<evidence type="ECO:0000256" key="1">
    <source>
        <dbReference type="SAM" id="Phobius"/>
    </source>
</evidence>